<sequence length="257" mass="29340">MASRKRPSEQEFKEWCSRWDKSNHDEKVALATEYGITYETARHWRSDYDVPKQVIVEPPIRSEAEDFVAEILCSPPRVKLDFVSFDIEATGLKADFSIMLSAVIKPFNKAPIVFRGDDYPSWVSNRADDRAILSDVTKELAQHAVVITHYGHKYDIPFVRAKMMRYGLPPLPPMFGMDTFCLAKTNMCVARRRLDALSSYLELGSKSSVEGRLWLEAGLKGSKEAIDAIVKHNIQDCVILERLASVMFPYSKSMRRL</sequence>
<organism evidence="2">
    <name type="scientific">viral metagenome</name>
    <dbReference type="NCBI Taxonomy" id="1070528"/>
    <lineage>
        <taxon>unclassified sequences</taxon>
        <taxon>metagenomes</taxon>
        <taxon>organismal metagenomes</taxon>
    </lineage>
</organism>
<dbReference type="InterPro" id="IPR038720">
    <property type="entry name" value="YprB_RNase_H-like_dom"/>
</dbReference>
<dbReference type="Pfam" id="PF13482">
    <property type="entry name" value="RNase_H_2"/>
    <property type="match status" value="1"/>
</dbReference>
<dbReference type="AlphaFoldDB" id="A0A6M3J2B3"/>
<evidence type="ECO:0000313" key="2">
    <source>
        <dbReference type="EMBL" id="QJA63983.1"/>
    </source>
</evidence>
<dbReference type="SUPFAM" id="SSF53098">
    <property type="entry name" value="Ribonuclease H-like"/>
    <property type="match status" value="1"/>
</dbReference>
<dbReference type="EMBL" id="MT141510">
    <property type="protein sequence ID" value="QJA63983.1"/>
    <property type="molecule type" value="Genomic_DNA"/>
</dbReference>
<gene>
    <name evidence="2" type="ORF">MM415B00562_0017</name>
</gene>
<dbReference type="GO" id="GO:0003676">
    <property type="term" value="F:nucleic acid binding"/>
    <property type="evidence" value="ECO:0007669"/>
    <property type="project" value="InterPro"/>
</dbReference>
<dbReference type="InterPro" id="IPR012337">
    <property type="entry name" value="RNaseH-like_sf"/>
</dbReference>
<name>A0A6M3J2B3_9ZZZZ</name>
<proteinExistence type="predicted"/>
<feature type="domain" description="YprB ribonuclease H-like" evidence="1">
    <location>
        <begin position="85"/>
        <end position="246"/>
    </location>
</feature>
<accession>A0A6M3J2B3</accession>
<reference evidence="2" key="1">
    <citation type="submission" date="2020-03" db="EMBL/GenBank/DDBJ databases">
        <title>The deep terrestrial virosphere.</title>
        <authorList>
            <person name="Holmfeldt K."/>
            <person name="Nilsson E."/>
            <person name="Simone D."/>
            <person name="Lopez-Fernandez M."/>
            <person name="Wu X."/>
            <person name="de Brujin I."/>
            <person name="Lundin D."/>
            <person name="Andersson A."/>
            <person name="Bertilsson S."/>
            <person name="Dopson M."/>
        </authorList>
    </citation>
    <scope>NUCLEOTIDE SEQUENCE</scope>
    <source>
        <strain evidence="2">MM415B00562</strain>
    </source>
</reference>
<evidence type="ECO:0000259" key="1">
    <source>
        <dbReference type="Pfam" id="PF13482"/>
    </source>
</evidence>
<dbReference type="Gene3D" id="3.30.420.10">
    <property type="entry name" value="Ribonuclease H-like superfamily/Ribonuclease H"/>
    <property type="match status" value="1"/>
</dbReference>
<dbReference type="InterPro" id="IPR036397">
    <property type="entry name" value="RNaseH_sf"/>
</dbReference>
<protein>
    <submittedName>
        <fullName evidence="2">Putative RNase_H superfamily protein</fullName>
    </submittedName>
</protein>